<gene>
    <name evidence="1" type="ORF">M747DRAFT_336354</name>
</gene>
<dbReference type="AlphaFoldDB" id="A0A370CGT1"/>
<evidence type="ECO:0000313" key="2">
    <source>
        <dbReference type="Proteomes" id="UP000253845"/>
    </source>
</evidence>
<organism evidence="1 2">
    <name type="scientific">Aspergillus niger ATCC 13496</name>
    <dbReference type="NCBI Taxonomy" id="1353008"/>
    <lineage>
        <taxon>Eukaryota</taxon>
        <taxon>Fungi</taxon>
        <taxon>Dikarya</taxon>
        <taxon>Ascomycota</taxon>
        <taxon>Pezizomycotina</taxon>
        <taxon>Eurotiomycetes</taxon>
        <taxon>Eurotiomycetidae</taxon>
        <taxon>Eurotiales</taxon>
        <taxon>Aspergillaceae</taxon>
        <taxon>Aspergillus</taxon>
        <taxon>Aspergillus subgen. Circumdati</taxon>
    </lineage>
</organism>
<name>A0A370CGT1_ASPNG</name>
<proteinExistence type="predicted"/>
<dbReference type="Proteomes" id="UP000253845">
    <property type="component" value="Unassembled WGS sequence"/>
</dbReference>
<evidence type="ECO:0000313" key="1">
    <source>
        <dbReference type="EMBL" id="RDH25683.1"/>
    </source>
</evidence>
<accession>A0A370CGT1</accession>
<reference evidence="1 2" key="1">
    <citation type="submission" date="2018-07" db="EMBL/GenBank/DDBJ databases">
        <title>Section-level genome sequencing of Aspergillus section Nigri to investigate inter- and intra-species variation.</title>
        <authorList>
            <consortium name="DOE Joint Genome Institute"/>
            <person name="Vesth T.C."/>
            <person name="Nybo J.L."/>
            <person name="Theobald S."/>
            <person name="Frisvad J.C."/>
            <person name="Larsen T.O."/>
            <person name="Nielsen K.F."/>
            <person name="Hoof J.B."/>
            <person name="Brandl J."/>
            <person name="Salamov A."/>
            <person name="Riley R."/>
            <person name="Gladden J.M."/>
            <person name="Phatale P."/>
            <person name="Nielsen M.T."/>
            <person name="Lyhne E.K."/>
            <person name="Kogle M.E."/>
            <person name="Strasser K."/>
            <person name="McDonnell E."/>
            <person name="Barry K."/>
            <person name="Clum A."/>
            <person name="Chen C."/>
            <person name="Nolan M."/>
            <person name="Sandor L."/>
            <person name="Kuo A."/>
            <person name="Lipzen A."/>
            <person name="Hainaut M."/>
            <person name="Drula E."/>
            <person name="Tsang A."/>
            <person name="Magnuson J.K."/>
            <person name="Henrissat B."/>
            <person name="Wiebenga A."/>
            <person name="Simmons B.A."/>
            <person name="Makela M.R."/>
            <person name="De vries R.P."/>
            <person name="Grigoriev I.V."/>
            <person name="Mortensen U.H."/>
            <person name="Baker S.E."/>
            <person name="Andersen M.R."/>
        </authorList>
    </citation>
    <scope>NUCLEOTIDE SEQUENCE [LARGE SCALE GENOMIC DNA]</scope>
    <source>
        <strain evidence="1 2">ATCC 13496</strain>
    </source>
</reference>
<dbReference type="VEuPathDB" id="FungiDB:M747DRAFT_336354"/>
<dbReference type="EMBL" id="KZ851899">
    <property type="protein sequence ID" value="RDH25683.1"/>
    <property type="molecule type" value="Genomic_DNA"/>
</dbReference>
<protein>
    <submittedName>
        <fullName evidence="1">Uncharacterized protein</fullName>
    </submittedName>
</protein>
<sequence>MSDFQALKLENLIAYHKVPTEQFVPSGFMTTTNSMSEIRQRGPSSCSNIMSSTKSQVKTCRLATYSEFPEKEANSYNYKVTTDHDAGTSLKIMPATAATYGSAEHHSQFEQLLNVAKVWQLALSWSTDRVHACMPFPVGQLRVQDPLYLHNFLVNQGKASEGPLDVADNNDSASTQVILAP</sequence>